<gene>
    <name evidence="2" type="ORF">V6N12_013023</name>
</gene>
<protein>
    <submittedName>
        <fullName evidence="2">Uncharacterized protein</fullName>
    </submittedName>
</protein>
<comment type="caution">
    <text evidence="2">The sequence shown here is derived from an EMBL/GenBank/DDBJ whole genome shotgun (WGS) entry which is preliminary data.</text>
</comment>
<evidence type="ECO:0000313" key="3">
    <source>
        <dbReference type="Proteomes" id="UP001472677"/>
    </source>
</evidence>
<evidence type="ECO:0000256" key="1">
    <source>
        <dbReference type="SAM" id="MobiDB-lite"/>
    </source>
</evidence>
<reference evidence="2 3" key="1">
    <citation type="journal article" date="2024" name="G3 (Bethesda)">
        <title>Genome assembly of Hibiscus sabdariffa L. provides insights into metabolisms of medicinal natural products.</title>
        <authorList>
            <person name="Kim T."/>
        </authorList>
    </citation>
    <scope>NUCLEOTIDE SEQUENCE [LARGE SCALE GENOMIC DNA]</scope>
    <source>
        <strain evidence="2">TK-2024</strain>
        <tissue evidence="2">Old leaves</tissue>
    </source>
</reference>
<evidence type="ECO:0000313" key="2">
    <source>
        <dbReference type="EMBL" id="KAK8560223.1"/>
    </source>
</evidence>
<keyword evidence="3" id="KW-1185">Reference proteome</keyword>
<organism evidence="2 3">
    <name type="scientific">Hibiscus sabdariffa</name>
    <name type="common">roselle</name>
    <dbReference type="NCBI Taxonomy" id="183260"/>
    <lineage>
        <taxon>Eukaryota</taxon>
        <taxon>Viridiplantae</taxon>
        <taxon>Streptophyta</taxon>
        <taxon>Embryophyta</taxon>
        <taxon>Tracheophyta</taxon>
        <taxon>Spermatophyta</taxon>
        <taxon>Magnoliopsida</taxon>
        <taxon>eudicotyledons</taxon>
        <taxon>Gunneridae</taxon>
        <taxon>Pentapetalae</taxon>
        <taxon>rosids</taxon>
        <taxon>malvids</taxon>
        <taxon>Malvales</taxon>
        <taxon>Malvaceae</taxon>
        <taxon>Malvoideae</taxon>
        <taxon>Hibiscus</taxon>
    </lineage>
</organism>
<feature type="region of interest" description="Disordered" evidence="1">
    <location>
        <begin position="1"/>
        <end position="22"/>
    </location>
</feature>
<accession>A0ABR2EG34</accession>
<name>A0ABR2EG34_9ROSI</name>
<sequence length="339" mass="36728">MIIQSGRPPDPTTAMPASNDSMDTDAVAVVQTDLRVSPRPSFRDMAAGNCLYERKDNFISDLDMDLVDEEAIVNNSGVFPKIRFSNRVHQQIDVKLSKSLIVRLLGRDSEYSCGDKGSRFDVLNVEDSGNPQVQAPVAQLVTSTDEQLSEHPGLPASSSHIVPDHMTKVVVQHQLNSRVSGEIVIEKPVVVESNVVVGETSVVIAAKDKVVTAPSLLKPEKHKAVRILEQNQPRVLKDQNGHQSYGSIRSAAAKGVPRSSAAVNNLPRKEGRVKKKAKLEGKRIAVADWALSLSRSLTKEGVSILKSHGVPVDKSVESGNGAIQWIDNSTFESGFPPPP</sequence>
<dbReference type="EMBL" id="JBBPBM010000014">
    <property type="protein sequence ID" value="KAK8560223.1"/>
    <property type="molecule type" value="Genomic_DNA"/>
</dbReference>
<dbReference type="Proteomes" id="UP001472677">
    <property type="component" value="Unassembled WGS sequence"/>
</dbReference>
<proteinExistence type="predicted"/>